<keyword evidence="3 7" id="KW-0413">Isomerase</keyword>
<evidence type="ECO:0000256" key="2">
    <source>
        <dbReference type="ARBA" id="ARBA00014165"/>
    </source>
</evidence>
<evidence type="ECO:0000256" key="3">
    <source>
        <dbReference type="ARBA" id="ARBA00023235"/>
    </source>
</evidence>
<dbReference type="PROSITE" id="PS00545">
    <property type="entry name" value="ALDOSE_1_EPIMERASE"/>
    <property type="match status" value="1"/>
</dbReference>
<evidence type="ECO:0000313" key="7">
    <source>
        <dbReference type="EMBL" id="MDI6453636.1"/>
    </source>
</evidence>
<gene>
    <name evidence="7" type="ORF">QJ521_08665</name>
</gene>
<dbReference type="GO" id="GO:0030246">
    <property type="term" value="F:carbohydrate binding"/>
    <property type="evidence" value="ECO:0007669"/>
    <property type="project" value="InterPro"/>
</dbReference>
<keyword evidence="4" id="KW-0119">Carbohydrate metabolism</keyword>
<reference evidence="7" key="1">
    <citation type="submission" date="2023-05" db="EMBL/GenBank/DDBJ databases">
        <title>Mariniplasma microaerophilum sp. nov., a novel anaerobic mollicute isolated from terrestrial mud volcano, Taman Peninsula, Russia.</title>
        <authorList>
            <person name="Khomyakova M.A."/>
            <person name="Merkel A.Y."/>
            <person name="Slobodkin A.I."/>
        </authorList>
    </citation>
    <scope>NUCLEOTIDE SEQUENCE</scope>
    <source>
        <strain evidence="7">M4Ah</strain>
    </source>
</reference>
<dbReference type="PANTHER" id="PTHR10091">
    <property type="entry name" value="ALDOSE-1-EPIMERASE"/>
    <property type="match status" value="1"/>
</dbReference>
<dbReference type="Pfam" id="PF01263">
    <property type="entry name" value="Aldose_epim"/>
    <property type="match status" value="1"/>
</dbReference>
<dbReference type="CDD" id="cd09019">
    <property type="entry name" value="galactose_mutarotase_like"/>
    <property type="match status" value="1"/>
</dbReference>
<evidence type="ECO:0000256" key="6">
    <source>
        <dbReference type="ARBA" id="ARBA00033373"/>
    </source>
</evidence>
<dbReference type="GO" id="GO:0004034">
    <property type="term" value="F:aldose 1-epimerase activity"/>
    <property type="evidence" value="ECO:0007669"/>
    <property type="project" value="TreeGrafter"/>
</dbReference>
<dbReference type="AlphaFoldDB" id="A0AAW6U6P5"/>
<proteinExistence type="inferred from homology"/>
<keyword evidence="8" id="KW-1185">Reference proteome</keyword>
<comment type="caution">
    <text evidence="7">The sequence shown here is derived from an EMBL/GenBank/DDBJ whole genome shotgun (WGS) entry which is preliminary data.</text>
</comment>
<dbReference type="GO" id="GO:0033499">
    <property type="term" value="P:galactose catabolic process via UDP-galactose, Leloir pathway"/>
    <property type="evidence" value="ECO:0007669"/>
    <property type="project" value="TreeGrafter"/>
</dbReference>
<dbReference type="SUPFAM" id="SSF74650">
    <property type="entry name" value="Galactose mutarotase-like"/>
    <property type="match status" value="1"/>
</dbReference>
<evidence type="ECO:0000256" key="1">
    <source>
        <dbReference type="ARBA" id="ARBA00006206"/>
    </source>
</evidence>
<accession>A0AAW6U6P5</accession>
<dbReference type="InterPro" id="IPR008183">
    <property type="entry name" value="Aldose_1/G6P_1-epimerase"/>
</dbReference>
<name>A0AAW6U6P5_9MOLU</name>
<dbReference type="InterPro" id="IPR018052">
    <property type="entry name" value="Ald1_epimerase_CS"/>
</dbReference>
<dbReference type="Proteomes" id="UP001431532">
    <property type="component" value="Unassembled WGS sequence"/>
</dbReference>
<comment type="similarity">
    <text evidence="1">Belongs to the aldose epimerase family.</text>
</comment>
<dbReference type="Gene3D" id="2.70.98.10">
    <property type="match status" value="1"/>
</dbReference>
<evidence type="ECO:0000256" key="5">
    <source>
        <dbReference type="ARBA" id="ARBA00032300"/>
    </source>
</evidence>
<organism evidence="7 8">
    <name type="scientific">Peloplasma aerotolerans</name>
    <dbReference type="NCBI Taxonomy" id="3044389"/>
    <lineage>
        <taxon>Bacteria</taxon>
        <taxon>Bacillati</taxon>
        <taxon>Mycoplasmatota</taxon>
        <taxon>Mollicutes</taxon>
        <taxon>Acholeplasmatales</taxon>
        <taxon>Acholeplasmataceae</taxon>
        <taxon>Peloplasma</taxon>
    </lineage>
</organism>
<dbReference type="RefSeq" id="WP_282840076.1">
    <property type="nucleotide sequence ID" value="NZ_JASCXW010000040.1"/>
</dbReference>
<dbReference type="GO" id="GO:0006006">
    <property type="term" value="P:glucose metabolic process"/>
    <property type="evidence" value="ECO:0007669"/>
    <property type="project" value="TreeGrafter"/>
</dbReference>
<evidence type="ECO:0000256" key="4">
    <source>
        <dbReference type="ARBA" id="ARBA00023277"/>
    </source>
</evidence>
<protein>
    <recommendedName>
        <fullName evidence="2">Aldose 1-epimerase</fullName>
    </recommendedName>
    <alternativeName>
        <fullName evidence="6">Galactose mutarotase</fullName>
    </alternativeName>
    <alternativeName>
        <fullName evidence="5">Type-1 mutarotase</fullName>
    </alternativeName>
</protein>
<dbReference type="InterPro" id="IPR047215">
    <property type="entry name" value="Galactose_mutarotase-like"/>
</dbReference>
<evidence type="ECO:0000313" key="8">
    <source>
        <dbReference type="Proteomes" id="UP001431532"/>
    </source>
</evidence>
<sequence>MRMNKEIVKAPYEKVTLTTLENNHGMKVVLSSFGASIYSIEYDGVEMTLNTEKIEDFFVSPAYYGKTVGRISGRLFGPDYEINHQVYQVKLEKDQIAMLHGGSKGFSMQKFEIDDQYIDQNIASITYRYHSPNMEEGFPGNLDLIVEYQLNQLNELKIIIKGNTDQDTLCNITNHIYFNLSKTNQKVHHQILSIDADHYVDVDDQYRFKTKKHVENTIFDFRKARTVGGSIEALKDSALLGIDHTFVLNENPTPAAYLYDPISKYQVTVDTSYPAVVVYTHNLPSTFKLRGLDHPGVHCGITFECQYEADGIHHQELNSAILKKENQYNHYINFKFEKK</sequence>
<dbReference type="GO" id="GO:0005737">
    <property type="term" value="C:cytoplasm"/>
    <property type="evidence" value="ECO:0007669"/>
    <property type="project" value="TreeGrafter"/>
</dbReference>
<dbReference type="EMBL" id="JASCXW010000040">
    <property type="protein sequence ID" value="MDI6453636.1"/>
    <property type="molecule type" value="Genomic_DNA"/>
</dbReference>
<dbReference type="InterPro" id="IPR014718">
    <property type="entry name" value="GH-type_carb-bd"/>
</dbReference>
<dbReference type="PANTHER" id="PTHR10091:SF0">
    <property type="entry name" value="GALACTOSE MUTAROTASE"/>
    <property type="match status" value="1"/>
</dbReference>
<dbReference type="InterPro" id="IPR011013">
    <property type="entry name" value="Gal_mutarotase_sf_dom"/>
</dbReference>